<evidence type="ECO:0000256" key="1">
    <source>
        <dbReference type="SAM" id="MobiDB-lite"/>
    </source>
</evidence>
<gene>
    <name evidence="2" type="ORF">GGG17_06840</name>
</gene>
<dbReference type="EMBL" id="WLVL01000023">
    <property type="protein sequence ID" value="MTB71689.1"/>
    <property type="molecule type" value="Genomic_DNA"/>
</dbReference>
<reference evidence="2 3" key="1">
    <citation type="submission" date="2019-11" db="EMBL/GenBank/DDBJ databases">
        <title>Whole genome sequencing identifies a novel species of the genus Arsenicicoccus isolated from human blood.</title>
        <authorList>
            <person name="Jeong J.H."/>
            <person name="Kweon O.J."/>
            <person name="Kim H.R."/>
            <person name="Kim T.-H."/>
            <person name="Ha S.-M."/>
            <person name="Lee M.-K."/>
        </authorList>
    </citation>
    <scope>NUCLEOTIDE SEQUENCE [LARGE SCALE GENOMIC DNA]</scope>
    <source>
        <strain evidence="2 3">MKL-02</strain>
    </source>
</reference>
<sequence length="158" mass="17135">MRTTDGTHDAGTTARPTTELGTTGDGRAGSRLDTTLTATSALQSFRDELADLWEDLEPLVRPADDVAMLDLSHRLERHVVLMPGSADRLRELANDLMALMAGWQHLGDEERIVLATAMAYLAEADDAVPDHLPGGLDDDDRVVGAAVRAVLRPRRRVA</sequence>
<proteinExistence type="predicted"/>
<dbReference type="Proteomes" id="UP000431092">
    <property type="component" value="Unassembled WGS sequence"/>
</dbReference>
<organism evidence="2 3">
    <name type="scientific">Arsenicicoccus cauae</name>
    <dbReference type="NCBI Taxonomy" id="2663847"/>
    <lineage>
        <taxon>Bacteria</taxon>
        <taxon>Bacillati</taxon>
        <taxon>Actinomycetota</taxon>
        <taxon>Actinomycetes</taxon>
        <taxon>Micrococcales</taxon>
        <taxon>Intrasporangiaceae</taxon>
        <taxon>Arsenicicoccus</taxon>
    </lineage>
</organism>
<protein>
    <submittedName>
        <fullName evidence="2">Uncharacterized protein</fullName>
    </submittedName>
</protein>
<name>A0A6I3ISN5_9MICO</name>
<accession>A0A6I3ISN5</accession>
<comment type="caution">
    <text evidence="2">The sequence shown here is derived from an EMBL/GenBank/DDBJ whole genome shotgun (WGS) entry which is preliminary data.</text>
</comment>
<keyword evidence="3" id="KW-1185">Reference proteome</keyword>
<dbReference type="AlphaFoldDB" id="A0A6I3ISN5"/>
<dbReference type="RefSeq" id="WP_154593008.1">
    <property type="nucleotide sequence ID" value="NZ_WLVL01000023.1"/>
</dbReference>
<feature type="region of interest" description="Disordered" evidence="1">
    <location>
        <begin position="1"/>
        <end position="31"/>
    </location>
</feature>
<evidence type="ECO:0000313" key="2">
    <source>
        <dbReference type="EMBL" id="MTB71689.1"/>
    </source>
</evidence>
<evidence type="ECO:0000313" key="3">
    <source>
        <dbReference type="Proteomes" id="UP000431092"/>
    </source>
</evidence>